<accession>A0AC34GEJ9</accession>
<protein>
    <submittedName>
        <fullName evidence="2">Uncharacterized protein</fullName>
    </submittedName>
</protein>
<dbReference type="Proteomes" id="UP000887579">
    <property type="component" value="Unplaced"/>
</dbReference>
<name>A0AC34GEJ9_9BILA</name>
<evidence type="ECO:0000313" key="2">
    <source>
        <dbReference type="WBParaSite" id="ES5_v2.g28113.t1"/>
    </source>
</evidence>
<organism evidence="1 2">
    <name type="scientific">Panagrolaimus sp. ES5</name>
    <dbReference type="NCBI Taxonomy" id="591445"/>
    <lineage>
        <taxon>Eukaryota</taxon>
        <taxon>Metazoa</taxon>
        <taxon>Ecdysozoa</taxon>
        <taxon>Nematoda</taxon>
        <taxon>Chromadorea</taxon>
        <taxon>Rhabditida</taxon>
        <taxon>Tylenchina</taxon>
        <taxon>Panagrolaimomorpha</taxon>
        <taxon>Panagrolaimoidea</taxon>
        <taxon>Panagrolaimidae</taxon>
        <taxon>Panagrolaimus</taxon>
    </lineage>
</organism>
<evidence type="ECO:0000313" key="1">
    <source>
        <dbReference type="Proteomes" id="UP000887579"/>
    </source>
</evidence>
<dbReference type="WBParaSite" id="ES5_v2.g28113.t1">
    <property type="protein sequence ID" value="ES5_v2.g28113.t1"/>
    <property type="gene ID" value="ES5_v2.g28113"/>
</dbReference>
<reference evidence="2" key="1">
    <citation type="submission" date="2022-11" db="UniProtKB">
        <authorList>
            <consortium name="WormBaseParasite"/>
        </authorList>
    </citation>
    <scope>IDENTIFICATION</scope>
</reference>
<proteinExistence type="predicted"/>
<sequence length="312" mass="34772">KVRRPFLSALTKRSLLAPYNRFPNCNPSFVDITSIAFYALTQKNFFEFENVDDALALLEPLQRTIISELLHSVSFEEVSSCIQRMKPSDAEIINQSDCDEISETSSFGVCDDEEEKDELQHDEAISSDSDYDIVNHSKPINECEDDEVLTAIGKEDADEILTAVDKNDDLETAIDNDEFETQTAVEDDETKTAIEDDADEIRTAIDESDEVVTALEDDGEELETAIGDEEFETETAVQDEDDETKTAVEDDSDEIQTAIGDDEDVEADDFHVCTGAENDFGLHIPNIDKVFKCQPAFHLTNATLNVEGNTLV</sequence>